<name>A0A8X6TS88_NEPPI</name>
<keyword evidence="3" id="KW-1185">Reference proteome</keyword>
<dbReference type="AlphaFoldDB" id="A0A8X6TS88"/>
<sequence length="90" mass="10003">MRQLTHSLTDSQILITPHSARDHLISGDTDLPISEPDRGVSPGDGFEMITDETEATDTDYRQPPPLEVRWDYSDPGPAIWDPKSSILRGS</sequence>
<evidence type="ECO:0000313" key="2">
    <source>
        <dbReference type="EMBL" id="GFT41302.1"/>
    </source>
</evidence>
<proteinExistence type="predicted"/>
<evidence type="ECO:0000313" key="3">
    <source>
        <dbReference type="Proteomes" id="UP000887013"/>
    </source>
</evidence>
<organism evidence="2 3">
    <name type="scientific">Nephila pilipes</name>
    <name type="common">Giant wood spider</name>
    <name type="synonym">Nephila maculata</name>
    <dbReference type="NCBI Taxonomy" id="299642"/>
    <lineage>
        <taxon>Eukaryota</taxon>
        <taxon>Metazoa</taxon>
        <taxon>Ecdysozoa</taxon>
        <taxon>Arthropoda</taxon>
        <taxon>Chelicerata</taxon>
        <taxon>Arachnida</taxon>
        <taxon>Araneae</taxon>
        <taxon>Araneomorphae</taxon>
        <taxon>Entelegynae</taxon>
        <taxon>Araneoidea</taxon>
        <taxon>Nephilidae</taxon>
        <taxon>Nephila</taxon>
    </lineage>
</organism>
<gene>
    <name evidence="2" type="ORF">NPIL_653441</name>
</gene>
<accession>A0A8X6TS88</accession>
<evidence type="ECO:0000256" key="1">
    <source>
        <dbReference type="SAM" id="MobiDB-lite"/>
    </source>
</evidence>
<dbReference type="EMBL" id="BMAW01014950">
    <property type="protein sequence ID" value="GFT41302.1"/>
    <property type="molecule type" value="Genomic_DNA"/>
</dbReference>
<feature type="region of interest" description="Disordered" evidence="1">
    <location>
        <begin position="19"/>
        <end position="90"/>
    </location>
</feature>
<reference evidence="2" key="1">
    <citation type="submission" date="2020-08" db="EMBL/GenBank/DDBJ databases">
        <title>Multicomponent nature underlies the extraordinary mechanical properties of spider dragline silk.</title>
        <authorList>
            <person name="Kono N."/>
            <person name="Nakamura H."/>
            <person name="Mori M."/>
            <person name="Yoshida Y."/>
            <person name="Ohtoshi R."/>
            <person name="Malay A.D."/>
            <person name="Moran D.A.P."/>
            <person name="Tomita M."/>
            <person name="Numata K."/>
            <person name="Arakawa K."/>
        </authorList>
    </citation>
    <scope>NUCLEOTIDE SEQUENCE</scope>
</reference>
<protein>
    <submittedName>
        <fullName evidence="2">Uncharacterized protein</fullName>
    </submittedName>
</protein>
<comment type="caution">
    <text evidence="2">The sequence shown here is derived from an EMBL/GenBank/DDBJ whole genome shotgun (WGS) entry which is preliminary data.</text>
</comment>
<dbReference type="Proteomes" id="UP000887013">
    <property type="component" value="Unassembled WGS sequence"/>
</dbReference>